<keyword evidence="2" id="KW-1185">Reference proteome</keyword>
<evidence type="ECO:0000313" key="2">
    <source>
        <dbReference type="Proteomes" id="UP001165341"/>
    </source>
</evidence>
<dbReference type="AlphaFoldDB" id="A0AA41QSE2"/>
<sequence length="184" mass="19967">MTFLDTSEAPSGFLDSPQARALLVRVIRVAFPHAQLPDTAYEKTAAALIALAEKTPRHFLALSSGLASLDTLPAGAFLDLNATDATARLRAIERTEFFGFVRANTVLTLYNLPEVWEALGYEGASFDKGGYLTRGFNDLDWLPEPRIEEYTGELNYVEIGPLTRQVGTGTAPAASAATRDEVTK</sequence>
<dbReference type="RefSeq" id="WP_243010873.1">
    <property type="nucleotide sequence ID" value="NZ_JALGAR010000001.1"/>
</dbReference>
<proteinExistence type="predicted"/>
<dbReference type="EMBL" id="JALGAR010000001">
    <property type="protein sequence ID" value="MCI4656807.1"/>
    <property type="molecule type" value="Genomic_DNA"/>
</dbReference>
<dbReference type="Proteomes" id="UP001165341">
    <property type="component" value="Unassembled WGS sequence"/>
</dbReference>
<organism evidence="1 2">
    <name type="scientific">Cryobacterium zhongshanensis</name>
    <dbReference type="NCBI Taxonomy" id="2928153"/>
    <lineage>
        <taxon>Bacteria</taxon>
        <taxon>Bacillati</taxon>
        <taxon>Actinomycetota</taxon>
        <taxon>Actinomycetes</taxon>
        <taxon>Micrococcales</taxon>
        <taxon>Microbacteriaceae</taxon>
        <taxon>Cryobacterium</taxon>
    </lineage>
</organism>
<evidence type="ECO:0008006" key="3">
    <source>
        <dbReference type="Google" id="ProtNLM"/>
    </source>
</evidence>
<accession>A0AA41QSE2</accession>
<comment type="caution">
    <text evidence="1">The sequence shown here is derived from an EMBL/GenBank/DDBJ whole genome shotgun (WGS) entry which is preliminary data.</text>
</comment>
<protein>
    <recommendedName>
        <fullName evidence="3">Gluconate 2-dehydrogenase subunit 3 family protein</fullName>
    </recommendedName>
</protein>
<reference evidence="1" key="1">
    <citation type="submission" date="2022-03" db="EMBL/GenBank/DDBJ databases">
        <title>Cryobacterium sp. nov. strain ZS14-85, isolated from Antarctic soil.</title>
        <authorList>
            <person name="Li J."/>
            <person name="Niu G."/>
        </authorList>
    </citation>
    <scope>NUCLEOTIDE SEQUENCE</scope>
    <source>
        <strain evidence="1">ZS14-85</strain>
    </source>
</reference>
<gene>
    <name evidence="1" type="ORF">MQH31_03130</name>
</gene>
<name>A0AA41QSE2_9MICO</name>
<evidence type="ECO:0000313" key="1">
    <source>
        <dbReference type="EMBL" id="MCI4656807.1"/>
    </source>
</evidence>